<accession>A0A4Z2EZ87</accession>
<organism evidence="2 3">
    <name type="scientific">Liparis tanakae</name>
    <name type="common">Tanaka's snailfish</name>
    <dbReference type="NCBI Taxonomy" id="230148"/>
    <lineage>
        <taxon>Eukaryota</taxon>
        <taxon>Metazoa</taxon>
        <taxon>Chordata</taxon>
        <taxon>Craniata</taxon>
        <taxon>Vertebrata</taxon>
        <taxon>Euteleostomi</taxon>
        <taxon>Actinopterygii</taxon>
        <taxon>Neopterygii</taxon>
        <taxon>Teleostei</taxon>
        <taxon>Neoteleostei</taxon>
        <taxon>Acanthomorphata</taxon>
        <taxon>Eupercaria</taxon>
        <taxon>Perciformes</taxon>
        <taxon>Cottioidei</taxon>
        <taxon>Cottales</taxon>
        <taxon>Liparidae</taxon>
        <taxon>Liparis</taxon>
    </lineage>
</organism>
<feature type="compositionally biased region" description="Basic residues" evidence="1">
    <location>
        <begin position="138"/>
        <end position="148"/>
    </location>
</feature>
<comment type="caution">
    <text evidence="2">The sequence shown here is derived from an EMBL/GenBank/DDBJ whole genome shotgun (WGS) entry which is preliminary data.</text>
</comment>
<name>A0A4Z2EZ87_9TELE</name>
<sequence length="244" mass="26805">MCLMAARIWAKPPLGGQPLVEVSAPGVLQHQVEAAGRLHHLVQAQQVRVEQQLHAQHLPRVERQLDPGERSAADLPADLVEADPAADDQVLDGVLVVAHVGAELLQRRAARRSVGPLLVRLHLRAVRQAVAAAAPRRLGGRRGVRRRGPASSRHLCNEVIVKHKVPSRDENRVTVGTERNRTYLVSKCRHIPAVESILTENDFTKSCLPKSCPKVPEQPEPHPVLLDTLQNTVDKKDTRGRGLA</sequence>
<evidence type="ECO:0000313" key="2">
    <source>
        <dbReference type="EMBL" id="TNN34169.1"/>
    </source>
</evidence>
<proteinExistence type="predicted"/>
<dbReference type="AlphaFoldDB" id="A0A4Z2EZ87"/>
<evidence type="ECO:0000313" key="3">
    <source>
        <dbReference type="Proteomes" id="UP000314294"/>
    </source>
</evidence>
<gene>
    <name evidence="2" type="ORF">EYF80_055673</name>
</gene>
<feature type="region of interest" description="Disordered" evidence="1">
    <location>
        <begin position="132"/>
        <end position="151"/>
    </location>
</feature>
<reference evidence="2 3" key="1">
    <citation type="submission" date="2019-03" db="EMBL/GenBank/DDBJ databases">
        <title>First draft genome of Liparis tanakae, snailfish: a comprehensive survey of snailfish specific genes.</title>
        <authorList>
            <person name="Kim W."/>
            <person name="Song I."/>
            <person name="Jeong J.-H."/>
            <person name="Kim D."/>
            <person name="Kim S."/>
            <person name="Ryu S."/>
            <person name="Song J.Y."/>
            <person name="Lee S.K."/>
        </authorList>
    </citation>
    <scope>NUCLEOTIDE SEQUENCE [LARGE SCALE GENOMIC DNA]</scope>
    <source>
        <tissue evidence="2">Muscle</tissue>
    </source>
</reference>
<keyword evidence="3" id="KW-1185">Reference proteome</keyword>
<evidence type="ECO:0000256" key="1">
    <source>
        <dbReference type="SAM" id="MobiDB-lite"/>
    </source>
</evidence>
<dbReference type="Proteomes" id="UP000314294">
    <property type="component" value="Unassembled WGS sequence"/>
</dbReference>
<dbReference type="EMBL" id="SRLO01002028">
    <property type="protein sequence ID" value="TNN34169.1"/>
    <property type="molecule type" value="Genomic_DNA"/>
</dbReference>
<protein>
    <submittedName>
        <fullName evidence="2">Uncharacterized protein</fullName>
    </submittedName>
</protein>